<dbReference type="Gene3D" id="3.40.50.300">
    <property type="entry name" value="P-loop containing nucleotide triphosphate hydrolases"/>
    <property type="match status" value="1"/>
</dbReference>
<dbReference type="PANTHER" id="PTHR34301:SF8">
    <property type="entry name" value="ATPASE DOMAIN-CONTAINING PROTEIN"/>
    <property type="match status" value="1"/>
</dbReference>
<dbReference type="InterPro" id="IPR027417">
    <property type="entry name" value="P-loop_NTPase"/>
</dbReference>
<keyword evidence="2" id="KW-1185">Reference proteome</keyword>
<organism evidence="1 2">
    <name type="scientific">Acidovorax lacteus</name>
    <dbReference type="NCBI Taxonomy" id="1924988"/>
    <lineage>
        <taxon>Bacteria</taxon>
        <taxon>Pseudomonadati</taxon>
        <taxon>Pseudomonadota</taxon>
        <taxon>Betaproteobacteria</taxon>
        <taxon>Burkholderiales</taxon>
        <taxon>Comamonadaceae</taxon>
        <taxon>Acidovorax</taxon>
    </lineage>
</organism>
<gene>
    <name evidence="1" type="ORF">GCM10023090_09790</name>
</gene>
<dbReference type="PANTHER" id="PTHR34301">
    <property type="entry name" value="DNA-BINDING PROTEIN-RELATED"/>
    <property type="match status" value="1"/>
</dbReference>
<reference evidence="2" key="1">
    <citation type="journal article" date="2019" name="Int. J. Syst. Evol. Microbiol.">
        <title>The Global Catalogue of Microorganisms (GCM) 10K type strain sequencing project: providing services to taxonomists for standard genome sequencing and annotation.</title>
        <authorList>
            <consortium name="The Broad Institute Genomics Platform"/>
            <consortium name="The Broad Institute Genome Sequencing Center for Infectious Disease"/>
            <person name="Wu L."/>
            <person name="Ma J."/>
        </authorList>
    </citation>
    <scope>NUCLEOTIDE SEQUENCE [LARGE SCALE GENOMIC DNA]</scope>
    <source>
        <strain evidence="2">JCM 31890</strain>
    </source>
</reference>
<dbReference type="SUPFAM" id="SSF52540">
    <property type="entry name" value="P-loop containing nucleoside triphosphate hydrolases"/>
    <property type="match status" value="1"/>
</dbReference>
<comment type="caution">
    <text evidence="1">The sequence shown here is derived from an EMBL/GenBank/DDBJ whole genome shotgun (WGS) entry which is preliminary data.</text>
</comment>
<evidence type="ECO:0000313" key="1">
    <source>
        <dbReference type="EMBL" id="GAA4421131.1"/>
    </source>
</evidence>
<accession>A0ABP8L1X8</accession>
<proteinExistence type="predicted"/>
<evidence type="ECO:0008006" key="3">
    <source>
        <dbReference type="Google" id="ProtNLM"/>
    </source>
</evidence>
<protein>
    <recommendedName>
        <fullName evidence="3">ATP-binding protein</fullName>
    </recommendedName>
</protein>
<name>A0ABP8L1X8_9BURK</name>
<dbReference type="EMBL" id="BAABEX010000007">
    <property type="protein sequence ID" value="GAA4421131.1"/>
    <property type="molecule type" value="Genomic_DNA"/>
</dbReference>
<sequence>MAADVFHRTAYAEQMAQQLLQPSPLHLNVRSGVLLSGIRRMGKTTFLRQDLVPALEARGALVVYVDLWADRSKSPAALVMDAVRATLRELQTPGSGLLQRLKGLNLGALGLSLGFQVEHLGQPQGVTLAQAFSELVARTGRDVVLIVDEVQQALGTEDGSSLLHALKAARDAVNARPGTPGYFLFLGTGSHKSLITDMATRHSQPFTGALTTAYAPLGRDFVEWQLARIGRTAGAVLPSADAAWAGFQALGHRPEELLRALVQLQSAPAPADAAFAIICATLASAAADVELRAIEDLGVLGQAVFDHIAQAEEGGVSGLFGEEALARYAARIGAPVSASQVQKLAEKLISANLVVRPGHGVYAVADPFVRHVWRERVQLLSQ</sequence>
<dbReference type="Proteomes" id="UP001501788">
    <property type="component" value="Unassembled WGS sequence"/>
</dbReference>
<dbReference type="RefSeq" id="WP_345061750.1">
    <property type="nucleotide sequence ID" value="NZ_BAABEX010000007.1"/>
</dbReference>
<evidence type="ECO:0000313" key="2">
    <source>
        <dbReference type="Proteomes" id="UP001501788"/>
    </source>
</evidence>